<dbReference type="NCBIfam" id="TIGR00756">
    <property type="entry name" value="PPR"/>
    <property type="match status" value="5"/>
</dbReference>
<dbReference type="InterPro" id="IPR051240">
    <property type="entry name" value="Mito_RNA-Proc/Resp"/>
</dbReference>
<comment type="caution">
    <text evidence="4">The sequence shown here is derived from an EMBL/GenBank/DDBJ whole genome shotgun (WGS) entry which is preliminary data.</text>
</comment>
<dbReference type="Pfam" id="PF01535">
    <property type="entry name" value="PPR"/>
    <property type="match status" value="3"/>
</dbReference>
<feature type="repeat" description="PPR" evidence="2">
    <location>
        <begin position="251"/>
        <end position="285"/>
    </location>
</feature>
<gene>
    <name evidence="4" type="ORF">H6P81_013207</name>
</gene>
<proteinExistence type="predicted"/>
<evidence type="ECO:0000313" key="4">
    <source>
        <dbReference type="EMBL" id="KAG9447079.1"/>
    </source>
</evidence>
<dbReference type="PANTHER" id="PTHR47933:SF76">
    <property type="entry name" value="PENTACOTRIPEPTIDE-REPEAT REGION OF PRORP DOMAIN-CONTAINING PROTEIN"/>
    <property type="match status" value="1"/>
</dbReference>
<dbReference type="InterPro" id="IPR011990">
    <property type="entry name" value="TPR-like_helical_dom_sf"/>
</dbReference>
<reference evidence="4 5" key="1">
    <citation type="submission" date="2021-07" db="EMBL/GenBank/DDBJ databases">
        <title>The Aristolochia fimbriata genome: insights into angiosperm evolution, floral development and chemical biosynthesis.</title>
        <authorList>
            <person name="Jiao Y."/>
        </authorList>
    </citation>
    <scope>NUCLEOTIDE SEQUENCE [LARGE SCALE GENOMIC DNA]</scope>
    <source>
        <strain evidence="4">IBCAS-2021</strain>
        <tissue evidence="4">Leaf</tissue>
    </source>
</reference>
<keyword evidence="1" id="KW-0677">Repeat</keyword>
<accession>A0AAV7EEG4</accession>
<dbReference type="Gene3D" id="1.25.40.10">
    <property type="entry name" value="Tetratricopeptide repeat domain"/>
    <property type="match status" value="4"/>
</dbReference>
<keyword evidence="5" id="KW-1185">Reference proteome</keyword>
<feature type="repeat" description="PPR" evidence="2">
    <location>
        <begin position="420"/>
        <end position="454"/>
    </location>
</feature>
<dbReference type="EMBL" id="JAINDJ010000005">
    <property type="protein sequence ID" value="KAG9447079.1"/>
    <property type="molecule type" value="Genomic_DNA"/>
</dbReference>
<feature type="repeat" description="PPR" evidence="2">
    <location>
        <begin position="385"/>
        <end position="419"/>
    </location>
</feature>
<feature type="region of interest" description="Disordered" evidence="3">
    <location>
        <begin position="30"/>
        <end position="73"/>
    </location>
</feature>
<dbReference type="Pfam" id="PF13041">
    <property type="entry name" value="PPR_2"/>
    <property type="match status" value="2"/>
</dbReference>
<name>A0AAV7EEG4_ARIFI</name>
<evidence type="ECO:0000256" key="2">
    <source>
        <dbReference type="PROSITE-ProRule" id="PRU00708"/>
    </source>
</evidence>
<dbReference type="InterPro" id="IPR002885">
    <property type="entry name" value="PPR_rpt"/>
</dbReference>
<evidence type="ECO:0008006" key="6">
    <source>
        <dbReference type="Google" id="ProtNLM"/>
    </source>
</evidence>
<protein>
    <recommendedName>
        <fullName evidence="6">Pentatricopeptide repeat-containing protein</fullName>
    </recommendedName>
</protein>
<dbReference type="Proteomes" id="UP000825729">
    <property type="component" value="Unassembled WGS sequence"/>
</dbReference>
<feature type="repeat" description="PPR" evidence="2">
    <location>
        <begin position="455"/>
        <end position="489"/>
    </location>
</feature>
<sequence length="587" mass="67120">MLARRNVFGGFLTLAAQLFQQSNRDVISSFSSTSGFQKPISRGQRKPKTDTQTSAADKFRFDSDPDSAENSTFPQVLSPDLEKIFSLISSPADTTRDLDNLLKDFKNKLSSELVLQVVMNYRRLGRRNTLEFFSWAGLQIDFRFDDLLVEYMADFLGRRKLFDDMKGLLKTVSSRKGRISSRAISICIRFLGRQGRVKEALSLFQEMESAFNCLPDNLVFNNMLYVLCKRETSFETIDIALTIFWRIDSPDAYSYSNLIVGLCKCGRLENAFHVFNEMHRRGVAPTRTAVNNLIGGLCELSMKEGCVQRVRVKDHGRAVNIFVPIVAPKCNIQHVIEVFWAVQRMELLPSTFVVTQLIKELCRLRRIEDALEILEVVEARKLGSLDEGYTSVIKVLCEVQRIGDACEWLSKMISLGLKPKLVVYNSIIGALCEIGNILEAEKHFKIMCRKRCDPDTTTYTALIHAYCRIQNYEAAYEMLMEMMGLGWFPSVHTYNLVDSLIKEQGRDDLSVKLEKKRETQLLNKFCKAGDLNAAYEKLCSMLTKGFHPPIYTRDVLERSFRKAGKWNLVQDLLERMDSDVIRNSSSR</sequence>
<dbReference type="GO" id="GO:0003729">
    <property type="term" value="F:mRNA binding"/>
    <property type="evidence" value="ECO:0007669"/>
    <property type="project" value="TreeGrafter"/>
</dbReference>
<dbReference type="AlphaFoldDB" id="A0AAV7EEG4"/>
<dbReference type="PANTHER" id="PTHR47933">
    <property type="entry name" value="PENTATRICOPEPTIDE REPEAT-CONTAINING PROTEIN 1, MITOCHONDRIAL"/>
    <property type="match status" value="1"/>
</dbReference>
<evidence type="ECO:0000256" key="1">
    <source>
        <dbReference type="ARBA" id="ARBA00022737"/>
    </source>
</evidence>
<evidence type="ECO:0000256" key="3">
    <source>
        <dbReference type="SAM" id="MobiDB-lite"/>
    </source>
</evidence>
<dbReference type="PROSITE" id="PS51375">
    <property type="entry name" value="PPR"/>
    <property type="match status" value="4"/>
</dbReference>
<evidence type="ECO:0000313" key="5">
    <source>
        <dbReference type="Proteomes" id="UP000825729"/>
    </source>
</evidence>
<organism evidence="4 5">
    <name type="scientific">Aristolochia fimbriata</name>
    <name type="common">White veined hardy Dutchman's pipe vine</name>
    <dbReference type="NCBI Taxonomy" id="158543"/>
    <lineage>
        <taxon>Eukaryota</taxon>
        <taxon>Viridiplantae</taxon>
        <taxon>Streptophyta</taxon>
        <taxon>Embryophyta</taxon>
        <taxon>Tracheophyta</taxon>
        <taxon>Spermatophyta</taxon>
        <taxon>Magnoliopsida</taxon>
        <taxon>Magnoliidae</taxon>
        <taxon>Piperales</taxon>
        <taxon>Aristolochiaceae</taxon>
        <taxon>Aristolochia</taxon>
    </lineage>
</organism>